<organism evidence="1 2">
    <name type="scientific">Planoprotostelium fungivorum</name>
    <dbReference type="NCBI Taxonomy" id="1890364"/>
    <lineage>
        <taxon>Eukaryota</taxon>
        <taxon>Amoebozoa</taxon>
        <taxon>Evosea</taxon>
        <taxon>Variosea</taxon>
        <taxon>Cavosteliida</taxon>
        <taxon>Cavosteliaceae</taxon>
        <taxon>Planoprotostelium</taxon>
    </lineage>
</organism>
<dbReference type="InParanoid" id="A0A2P6NTM3"/>
<gene>
    <name evidence="1" type="ORF">PROFUN_01548</name>
</gene>
<name>A0A2P6NTM3_9EUKA</name>
<keyword evidence="2" id="KW-1185">Reference proteome</keyword>
<evidence type="ECO:0000313" key="2">
    <source>
        <dbReference type="Proteomes" id="UP000241769"/>
    </source>
</evidence>
<dbReference type="AlphaFoldDB" id="A0A2P6NTM3"/>
<sequence>MLPSSSSPRTSQRLYVPLLKKAWQYLICGSSLSVGAPTSNSRVLEAALPLLKAKICSKDTARYDRCVGAAVAAECPSVTRSVEALGTIEM</sequence>
<dbReference type="EMBL" id="MDYQ01000021">
    <property type="protein sequence ID" value="PRP87286.1"/>
    <property type="molecule type" value="Genomic_DNA"/>
</dbReference>
<dbReference type="Proteomes" id="UP000241769">
    <property type="component" value="Unassembled WGS sequence"/>
</dbReference>
<evidence type="ECO:0000313" key="1">
    <source>
        <dbReference type="EMBL" id="PRP87286.1"/>
    </source>
</evidence>
<accession>A0A2P6NTM3</accession>
<comment type="caution">
    <text evidence="1">The sequence shown here is derived from an EMBL/GenBank/DDBJ whole genome shotgun (WGS) entry which is preliminary data.</text>
</comment>
<proteinExistence type="predicted"/>
<protein>
    <submittedName>
        <fullName evidence="1">Uncharacterized protein</fullName>
    </submittedName>
</protein>
<reference evidence="1 2" key="1">
    <citation type="journal article" date="2018" name="Genome Biol. Evol.">
        <title>Multiple Roots of Fruiting Body Formation in Amoebozoa.</title>
        <authorList>
            <person name="Hillmann F."/>
            <person name="Forbes G."/>
            <person name="Novohradska S."/>
            <person name="Ferling I."/>
            <person name="Riege K."/>
            <person name="Groth M."/>
            <person name="Westermann M."/>
            <person name="Marz M."/>
            <person name="Spaller T."/>
            <person name="Winckler T."/>
            <person name="Schaap P."/>
            <person name="Glockner G."/>
        </authorList>
    </citation>
    <scope>NUCLEOTIDE SEQUENCE [LARGE SCALE GENOMIC DNA]</scope>
    <source>
        <strain evidence="1 2">Jena</strain>
    </source>
</reference>